<dbReference type="InterPro" id="IPR054252">
    <property type="entry name" value="Pam3_gp18"/>
</dbReference>
<protein>
    <recommendedName>
        <fullName evidence="1">Cyanophage baseplate Pam3 plug gp18 domain-containing protein</fullName>
    </recommendedName>
</protein>
<evidence type="ECO:0000313" key="2">
    <source>
        <dbReference type="EMBL" id="QAS52803.1"/>
    </source>
</evidence>
<dbReference type="OrthoDB" id="1697005at2"/>
<reference evidence="2 3" key="1">
    <citation type="submission" date="2018-01" db="EMBL/GenBank/DDBJ databases">
        <title>The whole genome sequencing and assembly of Halobacillus litoralis ERB031 strain.</title>
        <authorList>
            <person name="Lee S.-J."/>
            <person name="Park M.-K."/>
            <person name="Kim J.-Y."/>
            <person name="Lee Y.-J."/>
            <person name="Yi H."/>
            <person name="Bahn Y.-S."/>
            <person name="Kim J.F."/>
            <person name="Lee D.-W."/>
        </authorList>
    </citation>
    <scope>NUCLEOTIDE SEQUENCE [LARGE SCALE GENOMIC DNA]</scope>
    <source>
        <strain evidence="2 3">ERB 031</strain>
    </source>
</reference>
<feature type="domain" description="Cyanophage baseplate Pam3 plug gp18" evidence="1">
    <location>
        <begin position="4"/>
        <end position="102"/>
    </location>
</feature>
<proteinExistence type="predicted"/>
<dbReference type="EMBL" id="CP026118">
    <property type="protein sequence ID" value="QAS52803.1"/>
    <property type="molecule type" value="Genomic_DNA"/>
</dbReference>
<evidence type="ECO:0000259" key="1">
    <source>
        <dbReference type="Pfam" id="PF22479"/>
    </source>
</evidence>
<dbReference type="RefSeq" id="WP_128525080.1">
    <property type="nucleotide sequence ID" value="NZ_CP026118.1"/>
</dbReference>
<sequence>MNFEYIPIEKEKIPYRFSIQLGIELFGLEVRYNETHDFFTLDLYRGEETLALSEKIVYGLPLFQDVYDDRFPAPTIVPKDEAGLEHQVTYDNLNETVYLMVMNQ</sequence>
<name>A0A410MDN2_9BACI</name>
<organism evidence="2 3">
    <name type="scientific">Halobacillus litoralis</name>
    <dbReference type="NCBI Taxonomy" id="45668"/>
    <lineage>
        <taxon>Bacteria</taxon>
        <taxon>Bacillati</taxon>
        <taxon>Bacillota</taxon>
        <taxon>Bacilli</taxon>
        <taxon>Bacillales</taxon>
        <taxon>Bacillaceae</taxon>
        <taxon>Halobacillus</taxon>
    </lineage>
</organism>
<gene>
    <name evidence="2" type="ORF">HLI_11650</name>
</gene>
<dbReference type="AlphaFoldDB" id="A0A410MDN2"/>
<dbReference type="Pfam" id="PF22479">
    <property type="entry name" value="Pam3_gp18"/>
    <property type="match status" value="1"/>
</dbReference>
<dbReference type="Proteomes" id="UP000287756">
    <property type="component" value="Chromosome"/>
</dbReference>
<accession>A0A410MDN2</accession>
<evidence type="ECO:0000313" key="3">
    <source>
        <dbReference type="Proteomes" id="UP000287756"/>
    </source>
</evidence>
<dbReference type="KEGG" id="hli:HLI_11650"/>